<accession>A0A1R1YRZ8</accession>
<dbReference type="Proteomes" id="UP000187429">
    <property type="component" value="Unassembled WGS sequence"/>
</dbReference>
<feature type="region of interest" description="Disordered" evidence="1">
    <location>
        <begin position="1"/>
        <end position="20"/>
    </location>
</feature>
<organism evidence="2 3">
    <name type="scientific">Smittium culicis</name>
    <dbReference type="NCBI Taxonomy" id="133412"/>
    <lineage>
        <taxon>Eukaryota</taxon>
        <taxon>Fungi</taxon>
        <taxon>Fungi incertae sedis</taxon>
        <taxon>Zoopagomycota</taxon>
        <taxon>Kickxellomycotina</taxon>
        <taxon>Harpellomycetes</taxon>
        <taxon>Harpellales</taxon>
        <taxon>Legeriomycetaceae</taxon>
        <taxon>Smittium</taxon>
    </lineage>
</organism>
<comment type="caution">
    <text evidence="2">The sequence shown here is derived from an EMBL/GenBank/DDBJ whole genome shotgun (WGS) entry which is preliminary data.</text>
</comment>
<evidence type="ECO:0000256" key="1">
    <source>
        <dbReference type="SAM" id="MobiDB-lite"/>
    </source>
</evidence>
<name>A0A1R1YRZ8_9FUNG</name>
<proteinExistence type="predicted"/>
<feature type="region of interest" description="Disordered" evidence="1">
    <location>
        <begin position="310"/>
        <end position="344"/>
    </location>
</feature>
<keyword evidence="3" id="KW-1185">Reference proteome</keyword>
<dbReference type="AlphaFoldDB" id="A0A1R1YRZ8"/>
<evidence type="ECO:0000313" key="3">
    <source>
        <dbReference type="Proteomes" id="UP000187429"/>
    </source>
</evidence>
<dbReference type="OrthoDB" id="5563741at2759"/>
<reference evidence="3" key="1">
    <citation type="submission" date="2017-01" db="EMBL/GenBank/DDBJ databases">
        <authorList>
            <person name="Wang Y."/>
            <person name="White M."/>
            <person name="Kvist S."/>
            <person name="Moncalvo J.-M."/>
        </authorList>
    </citation>
    <scope>NUCLEOTIDE SEQUENCE [LARGE SCALE GENOMIC DNA]</scope>
    <source>
        <strain evidence="3">ID-206-W2</strain>
    </source>
</reference>
<evidence type="ECO:0000313" key="2">
    <source>
        <dbReference type="EMBL" id="OMJ29679.1"/>
    </source>
</evidence>
<dbReference type="PROSITE" id="PS50896">
    <property type="entry name" value="LISH"/>
    <property type="match status" value="1"/>
</dbReference>
<feature type="compositionally biased region" description="Polar residues" evidence="1">
    <location>
        <begin position="310"/>
        <end position="339"/>
    </location>
</feature>
<dbReference type="EMBL" id="LSSM01000212">
    <property type="protein sequence ID" value="OMJ29679.1"/>
    <property type="molecule type" value="Genomic_DNA"/>
</dbReference>
<protein>
    <submittedName>
        <fullName evidence="2">Uncharacterized protein</fullName>
    </submittedName>
</protein>
<dbReference type="InterPro" id="IPR006594">
    <property type="entry name" value="LisH"/>
</dbReference>
<sequence>MTASQDTFPDSNPENIYSNSSRFNRGSTDVQLLVYSYLIQCNYPKTATLFAGSCGLDSELLVNHDHTPTYLLPNKSSSFFNSVSNCIFTTATTAQPKDNTQIRKEDSDSPLNVSNNKITENKISIQNSDSDSNILILDPNAYQIPSLYTPKPFWNPGIVDYQSKLLVIRDSIMEGSIDLSIELLSKYFPDIIDSGSNSYYFRGTEENVIQSTFPPYSTASVLINELPIATSRNYFPVLARYKLDSQKFAELLISNNDISAALKFSRSILQYYPILFNIWSENSYFIEKHEVLSADIITQKKRTFNLTVASSNSPKSCNTSNSSQFDKNSKTIPPTGSEAQKSDRVDIETQDIIADCDLYPGSDKLDIISNILSKRPMLTNYTPPKVPISHTNLKLATREISSHFRKLCSLGAVPNIDSNEIIATKNPLARAELADFIDTFIMTQLGYPHTPALVAIMRQLLAIFNIIYDNEAKSLLSKDSRMSIEKMFDLLNSC</sequence>
<gene>
    <name evidence="2" type="ORF">AYI69_g813</name>
</gene>